<dbReference type="Proteomes" id="UP000244928">
    <property type="component" value="Chromosome"/>
</dbReference>
<keyword evidence="1" id="KW-0812">Transmembrane</keyword>
<dbReference type="AlphaFoldDB" id="A0A2S1R4X8"/>
<reference evidence="2 3" key="1">
    <citation type="submission" date="2016-04" db="EMBL/GenBank/DDBJ databases">
        <title>Complete genome sequence of Dietzia lutea YIM 80766T, a strain isolated from desert soil in Egypt.</title>
        <authorList>
            <person name="Zhao J."/>
            <person name="Hu B."/>
            <person name="Geng S."/>
            <person name="Nie Y."/>
            <person name="Tang Y."/>
        </authorList>
    </citation>
    <scope>NUCLEOTIDE SEQUENCE [LARGE SCALE GENOMIC DNA]</scope>
    <source>
        <strain evidence="2 3">YIM 80766</strain>
    </source>
</reference>
<keyword evidence="1" id="KW-1133">Transmembrane helix</keyword>
<organism evidence="2 3">
    <name type="scientific">Dietzia lutea</name>
    <dbReference type="NCBI Taxonomy" id="546160"/>
    <lineage>
        <taxon>Bacteria</taxon>
        <taxon>Bacillati</taxon>
        <taxon>Actinomycetota</taxon>
        <taxon>Actinomycetes</taxon>
        <taxon>Mycobacteriales</taxon>
        <taxon>Dietziaceae</taxon>
        <taxon>Dietzia</taxon>
    </lineage>
</organism>
<evidence type="ECO:0000256" key="1">
    <source>
        <dbReference type="SAM" id="Phobius"/>
    </source>
</evidence>
<feature type="transmembrane region" description="Helical" evidence="1">
    <location>
        <begin position="85"/>
        <end position="107"/>
    </location>
</feature>
<evidence type="ECO:0000313" key="3">
    <source>
        <dbReference type="Proteomes" id="UP000244928"/>
    </source>
</evidence>
<sequence>MANGQTGKYSTANWVATIVVILALGLWGSWLAWSTASPFEARPRPTELPLEYVLLTCSLLCLYSAALIGGWLASRTRVRAPGARSPLSVLTGAVTLYGLIVSAIFALSTPSEWSLAAVLPLGLMAYFHVHMARSARGEGGAARGDAEVTAGTGTV</sequence>
<feature type="transmembrane region" description="Helical" evidence="1">
    <location>
        <begin position="113"/>
        <end position="129"/>
    </location>
</feature>
<proteinExistence type="predicted"/>
<name>A0A2S1R4X8_9ACTN</name>
<keyword evidence="1" id="KW-0472">Membrane</keyword>
<accession>A0A2S1R4X8</accession>
<protein>
    <submittedName>
        <fullName evidence="2">Uncharacterized protein</fullName>
    </submittedName>
</protein>
<keyword evidence="3" id="KW-1185">Reference proteome</keyword>
<evidence type="ECO:0000313" key="2">
    <source>
        <dbReference type="EMBL" id="AWH91294.1"/>
    </source>
</evidence>
<dbReference type="KEGG" id="dlu:A6035_02940"/>
<feature type="transmembrane region" description="Helical" evidence="1">
    <location>
        <begin position="52"/>
        <end position="73"/>
    </location>
</feature>
<feature type="transmembrane region" description="Helical" evidence="1">
    <location>
        <begin position="12"/>
        <end position="32"/>
    </location>
</feature>
<dbReference type="RefSeq" id="WP_108846555.1">
    <property type="nucleotide sequence ID" value="NZ_CP015449.1"/>
</dbReference>
<gene>
    <name evidence="2" type="ORF">A6035_02940</name>
</gene>
<dbReference type="EMBL" id="CP015449">
    <property type="protein sequence ID" value="AWH91294.1"/>
    <property type="molecule type" value="Genomic_DNA"/>
</dbReference>